<accession>A0A8S9X234</accession>
<keyword evidence="2" id="KW-1133">Transmembrane helix</keyword>
<dbReference type="Proteomes" id="UP000466442">
    <property type="component" value="Linkage Group LG12"/>
</dbReference>
<organism evidence="3 4">
    <name type="scientific">Apolygus lucorum</name>
    <name type="common">Small green plant bug</name>
    <name type="synonym">Lygocoris lucorum</name>
    <dbReference type="NCBI Taxonomy" id="248454"/>
    <lineage>
        <taxon>Eukaryota</taxon>
        <taxon>Metazoa</taxon>
        <taxon>Ecdysozoa</taxon>
        <taxon>Arthropoda</taxon>
        <taxon>Hexapoda</taxon>
        <taxon>Insecta</taxon>
        <taxon>Pterygota</taxon>
        <taxon>Neoptera</taxon>
        <taxon>Paraneoptera</taxon>
        <taxon>Hemiptera</taxon>
        <taxon>Heteroptera</taxon>
        <taxon>Panheteroptera</taxon>
        <taxon>Cimicomorpha</taxon>
        <taxon>Miridae</taxon>
        <taxon>Mirini</taxon>
        <taxon>Apolygus</taxon>
    </lineage>
</organism>
<feature type="region of interest" description="Disordered" evidence="1">
    <location>
        <begin position="54"/>
        <end position="117"/>
    </location>
</feature>
<feature type="transmembrane region" description="Helical" evidence="2">
    <location>
        <begin position="215"/>
        <end position="233"/>
    </location>
</feature>
<evidence type="ECO:0000313" key="4">
    <source>
        <dbReference type="Proteomes" id="UP000466442"/>
    </source>
</evidence>
<keyword evidence="2" id="KW-0472">Membrane</keyword>
<protein>
    <submittedName>
        <fullName evidence="3">Uncharacterized protein</fullName>
    </submittedName>
</protein>
<proteinExistence type="predicted"/>
<evidence type="ECO:0000313" key="3">
    <source>
        <dbReference type="EMBL" id="KAF6202136.1"/>
    </source>
</evidence>
<keyword evidence="2" id="KW-0812">Transmembrane</keyword>
<reference evidence="3" key="1">
    <citation type="journal article" date="2021" name="Mol. Ecol. Resour.">
        <title>Apolygus lucorum genome provides insights into omnivorousness and mesophyll feeding.</title>
        <authorList>
            <person name="Liu Y."/>
            <person name="Liu H."/>
            <person name="Wang H."/>
            <person name="Huang T."/>
            <person name="Liu B."/>
            <person name="Yang B."/>
            <person name="Yin L."/>
            <person name="Li B."/>
            <person name="Zhang Y."/>
            <person name="Zhang S."/>
            <person name="Jiang F."/>
            <person name="Zhang X."/>
            <person name="Ren Y."/>
            <person name="Wang B."/>
            <person name="Wang S."/>
            <person name="Lu Y."/>
            <person name="Wu K."/>
            <person name="Fan W."/>
            <person name="Wang G."/>
        </authorList>
    </citation>
    <scope>NUCLEOTIDE SEQUENCE</scope>
    <source>
        <strain evidence="3">12Hb</strain>
    </source>
</reference>
<keyword evidence="4" id="KW-1185">Reference proteome</keyword>
<comment type="caution">
    <text evidence="3">The sequence shown here is derived from an EMBL/GenBank/DDBJ whole genome shotgun (WGS) entry which is preliminary data.</text>
</comment>
<feature type="compositionally biased region" description="Basic and acidic residues" evidence="1">
    <location>
        <begin position="54"/>
        <end position="105"/>
    </location>
</feature>
<evidence type="ECO:0000256" key="2">
    <source>
        <dbReference type="SAM" id="Phobius"/>
    </source>
</evidence>
<sequence length="303" mass="33847">MPDPLHRRTLAGFEFLRVVTSSCEGIQKVDHVGQNESESRPRCDVQVVEVRKLTDEHKEEYDKDEHKAECDKDEHKEECDKDEHKEECDKDEHKEECDKDERKEESDESEGAKTPVRLLDLDGRAGDVGREANGDALGEACLSGGGRDSGLNIGDGDGVDYWDFHWTSWALFIVATFVAIAVAVAVAIVVAIVVAIDLVPQRLVPEVWRGPCRMWRWYAHLVLATTMATWYCVSIGCGDDRVRCGDDHIWCGDNHLRCGDGMPSRCADDLIHHGVGVPIWCADICVICGVGVPIWCVDDPIYK</sequence>
<dbReference type="EMBL" id="WIXP02000012">
    <property type="protein sequence ID" value="KAF6202136.1"/>
    <property type="molecule type" value="Genomic_DNA"/>
</dbReference>
<name>A0A8S9X234_APOLU</name>
<feature type="transmembrane region" description="Helical" evidence="2">
    <location>
        <begin position="169"/>
        <end position="195"/>
    </location>
</feature>
<dbReference type="AlphaFoldDB" id="A0A8S9X234"/>
<gene>
    <name evidence="3" type="ORF">GE061_004534</name>
</gene>
<evidence type="ECO:0000256" key="1">
    <source>
        <dbReference type="SAM" id="MobiDB-lite"/>
    </source>
</evidence>